<keyword evidence="2" id="KW-1185">Reference proteome</keyword>
<gene>
    <name evidence="1" type="ORF">AOC03_01385</name>
</gene>
<dbReference type="STRING" id="45610.AOC03_01385"/>
<protein>
    <submittedName>
        <fullName evidence="1">Uncharacterized protein</fullName>
    </submittedName>
</protein>
<dbReference type="PROSITE" id="PS51257">
    <property type="entry name" value="PROKAR_LIPOPROTEIN"/>
    <property type="match status" value="1"/>
</dbReference>
<dbReference type="EMBL" id="CP012678">
    <property type="protein sequence ID" value="ALF60687.1"/>
    <property type="molecule type" value="Genomic_DNA"/>
</dbReference>
<evidence type="ECO:0000313" key="2">
    <source>
        <dbReference type="Proteomes" id="UP000059847"/>
    </source>
</evidence>
<evidence type="ECO:0000313" key="1">
    <source>
        <dbReference type="EMBL" id="ALF60687.1"/>
    </source>
</evidence>
<accession>A0A0M3V9I1</accession>
<dbReference type="KEGG" id="pur:AOC03_01385"/>
<reference evidence="1 2" key="1">
    <citation type="submission" date="2015-09" db="EMBL/GenBank/DDBJ databases">
        <title>Complete genome of Psychrobacter urativorans R10.10B.</title>
        <authorList>
            <person name="See-Too W.S."/>
            <person name="Chan K.G."/>
        </authorList>
    </citation>
    <scope>NUCLEOTIDE SEQUENCE [LARGE SCALE GENOMIC DNA]</scope>
    <source>
        <strain evidence="1 2">R10.10B</strain>
    </source>
</reference>
<name>A0A0M3V9I1_9GAMM</name>
<dbReference type="Proteomes" id="UP000059847">
    <property type="component" value="Chromosome"/>
</dbReference>
<proteinExistence type="predicted"/>
<organism evidence="1 2">
    <name type="scientific">Psychrobacter urativorans</name>
    <dbReference type="NCBI Taxonomy" id="45610"/>
    <lineage>
        <taxon>Bacteria</taxon>
        <taxon>Pseudomonadati</taxon>
        <taxon>Pseudomonadota</taxon>
        <taxon>Gammaproteobacteria</taxon>
        <taxon>Moraxellales</taxon>
        <taxon>Moraxellaceae</taxon>
        <taxon>Psychrobacter</taxon>
    </lineage>
</organism>
<dbReference type="AlphaFoldDB" id="A0A0M3V9I1"/>
<sequence>MVFNKNFLIGLMSILLISCSYFEKDKGKIIINNESPYLISDVRVKYTSSKRVDLIGDLPPNSSYRYAIQYTSYEDSISIDYTDQDKKTYSRDAVPYAASYDKERYTFTIR</sequence>